<name>A0A183N6G9_9TREM</name>
<keyword evidence="3" id="KW-1185">Reference proteome</keyword>
<organism evidence="2 3">
    <name type="scientific">Schistosoma margrebowiei</name>
    <dbReference type="NCBI Taxonomy" id="48269"/>
    <lineage>
        <taxon>Eukaryota</taxon>
        <taxon>Metazoa</taxon>
        <taxon>Spiralia</taxon>
        <taxon>Lophotrochozoa</taxon>
        <taxon>Platyhelminthes</taxon>
        <taxon>Trematoda</taxon>
        <taxon>Digenea</taxon>
        <taxon>Strigeidida</taxon>
        <taxon>Schistosomatoidea</taxon>
        <taxon>Schistosomatidae</taxon>
        <taxon>Schistosoma</taxon>
    </lineage>
</organism>
<feature type="domain" description="Reverse transcriptase" evidence="1">
    <location>
        <begin position="216"/>
        <end position="342"/>
    </location>
</feature>
<evidence type="ECO:0000259" key="1">
    <source>
        <dbReference type="Pfam" id="PF00078"/>
    </source>
</evidence>
<reference evidence="2 3" key="1">
    <citation type="submission" date="2018-11" db="EMBL/GenBank/DDBJ databases">
        <authorList>
            <consortium name="Pathogen Informatics"/>
        </authorList>
    </citation>
    <scope>NUCLEOTIDE SEQUENCE [LARGE SCALE GENOMIC DNA]</scope>
    <source>
        <strain evidence="2 3">Zambia</strain>
    </source>
</reference>
<sequence>MEHALVQHVSQPTRFGVNQGSSLLDLVITHETEDIVDLNILPPLVNSDHAVLSFAFRTRDILYDQFTPRSNVWKANISAIQECSAKTNWLVDTSISVEEVWSVFKGELLLYSDHEEENAPHTQGIALMQSKQAQNALTGWESHGPRIIKASFKTKKEGISMNIIQCYAPTNDYNEDAKDQFYNRLQSIIEKGPTKNLTILMIYSKEKELVWGATGRGQLTDSFEVKTGVRQGCLLSPFLFLLVIDWIMKTSTFEGKHGIQWKSRMQLDGLDFAGDLALQSQTHQQMQEKTTSVAEASAAVGLNIHKGKSMFLRYNTACTNPITIDGEDLEDVKTFTYLGSNIDEQG</sequence>
<dbReference type="PANTHER" id="PTHR47027">
    <property type="entry name" value="REVERSE TRANSCRIPTASE DOMAIN-CONTAINING PROTEIN"/>
    <property type="match status" value="1"/>
</dbReference>
<dbReference type="PANTHER" id="PTHR47027:SF25">
    <property type="entry name" value="REVERSE TRANSCRIPTASE DOMAIN-CONTAINING PROTEIN"/>
    <property type="match status" value="1"/>
</dbReference>
<protein>
    <recommendedName>
        <fullName evidence="1">Reverse transcriptase domain-containing protein</fullName>
    </recommendedName>
</protein>
<gene>
    <name evidence="2" type="ORF">SMRZ_LOCUS23894</name>
</gene>
<dbReference type="AlphaFoldDB" id="A0A183N6G9"/>
<dbReference type="Pfam" id="PF00078">
    <property type="entry name" value="RVT_1"/>
    <property type="match status" value="1"/>
</dbReference>
<accession>A0A183N6G9</accession>
<evidence type="ECO:0000313" key="3">
    <source>
        <dbReference type="Proteomes" id="UP000277204"/>
    </source>
</evidence>
<evidence type="ECO:0000313" key="2">
    <source>
        <dbReference type="EMBL" id="VDP49124.1"/>
    </source>
</evidence>
<proteinExistence type="predicted"/>
<dbReference type="Proteomes" id="UP000277204">
    <property type="component" value="Unassembled WGS sequence"/>
</dbReference>
<dbReference type="EMBL" id="UZAI01020007">
    <property type="protein sequence ID" value="VDP49124.1"/>
    <property type="molecule type" value="Genomic_DNA"/>
</dbReference>
<dbReference type="InterPro" id="IPR000477">
    <property type="entry name" value="RT_dom"/>
</dbReference>